<comment type="caution">
    <text evidence="15">The sequence shown here is derived from an EMBL/GenBank/DDBJ whole genome shotgun (WGS) entry which is preliminary data.</text>
</comment>
<evidence type="ECO:0000256" key="3">
    <source>
        <dbReference type="ARBA" id="ARBA00022679"/>
    </source>
</evidence>
<feature type="domain" description="UBC core" evidence="14">
    <location>
        <begin position="8"/>
        <end position="169"/>
    </location>
</feature>
<evidence type="ECO:0000256" key="9">
    <source>
        <dbReference type="ARBA" id="ARBA00031729"/>
    </source>
</evidence>
<accession>A0A1E5RXB5</accession>
<keyword evidence="5 13" id="KW-0833">Ubl conjugation pathway</keyword>
<proteinExistence type="inferred from homology"/>
<feature type="active site" description="Glycyl thioester intermediate" evidence="12">
    <location>
        <position position="94"/>
    </location>
</feature>
<keyword evidence="7" id="KW-0882">Thioester bond</keyword>
<dbReference type="EC" id="2.3.2.23" evidence="2"/>
<keyword evidence="16" id="KW-1185">Reference proteome</keyword>
<evidence type="ECO:0000256" key="1">
    <source>
        <dbReference type="ARBA" id="ARBA00000485"/>
    </source>
</evidence>
<name>A0A1E5RXB5_9ASCO</name>
<evidence type="ECO:0000259" key="14">
    <source>
        <dbReference type="PROSITE" id="PS50127"/>
    </source>
</evidence>
<evidence type="ECO:0000256" key="7">
    <source>
        <dbReference type="ARBA" id="ARBA00022966"/>
    </source>
</evidence>
<dbReference type="InterPro" id="IPR050113">
    <property type="entry name" value="Ub_conjugating_enzyme"/>
</dbReference>
<reference evidence="16" key="1">
    <citation type="journal article" date="2016" name="Genome Announc.">
        <title>Genome sequences of three species of Hanseniaspora isolated from spontaneous wine fermentations.</title>
        <authorList>
            <person name="Sternes P.R."/>
            <person name="Lee D."/>
            <person name="Kutyna D.R."/>
            <person name="Borneman A.R."/>
        </authorList>
    </citation>
    <scope>NUCLEOTIDE SEQUENCE [LARGE SCALE GENOMIC DNA]</scope>
    <source>
        <strain evidence="16">AWRI3578</strain>
    </source>
</reference>
<organism evidence="15 16">
    <name type="scientific">Hanseniaspora opuntiae</name>
    <dbReference type="NCBI Taxonomy" id="211096"/>
    <lineage>
        <taxon>Eukaryota</taxon>
        <taxon>Fungi</taxon>
        <taxon>Dikarya</taxon>
        <taxon>Ascomycota</taxon>
        <taxon>Saccharomycotina</taxon>
        <taxon>Saccharomycetes</taxon>
        <taxon>Saccharomycodales</taxon>
        <taxon>Saccharomycodaceae</taxon>
        <taxon>Hanseniaspora</taxon>
    </lineage>
</organism>
<dbReference type="Proteomes" id="UP000095605">
    <property type="component" value="Unassembled WGS sequence"/>
</dbReference>
<dbReference type="GO" id="GO:0036503">
    <property type="term" value="P:ERAD pathway"/>
    <property type="evidence" value="ECO:0007669"/>
    <property type="project" value="UniProtKB-ARBA"/>
</dbReference>
<dbReference type="FunFam" id="3.10.110.10:FF:000008">
    <property type="entry name" value="Ubiquitin-conjugating enzyme E2 G2"/>
    <property type="match status" value="1"/>
</dbReference>
<evidence type="ECO:0000313" key="15">
    <source>
        <dbReference type="EMBL" id="OEJ91388.1"/>
    </source>
</evidence>
<evidence type="ECO:0000256" key="6">
    <source>
        <dbReference type="ARBA" id="ARBA00022840"/>
    </source>
</evidence>
<dbReference type="EMBL" id="LPNL01000002">
    <property type="protein sequence ID" value="OEJ91388.1"/>
    <property type="molecule type" value="Genomic_DNA"/>
</dbReference>
<comment type="pathway">
    <text evidence="10">Protein modification.</text>
</comment>
<comment type="similarity">
    <text evidence="13">Belongs to the ubiquitin-conjugating enzyme family.</text>
</comment>
<dbReference type="InterPro" id="IPR023313">
    <property type="entry name" value="UBQ-conjugating_AS"/>
</dbReference>
<dbReference type="InterPro" id="IPR000608">
    <property type="entry name" value="UBC"/>
</dbReference>
<comment type="catalytic activity">
    <reaction evidence="1">
        <text>S-ubiquitinyl-[E1 ubiquitin-activating enzyme]-L-cysteine + [E2 ubiquitin-conjugating enzyme]-L-cysteine = [E1 ubiquitin-activating enzyme]-L-cysteine + S-ubiquitinyl-[E2 ubiquitin-conjugating enzyme]-L-cysteine.</text>
        <dbReference type="EC" id="2.3.2.23"/>
    </reaction>
</comment>
<sequence length="174" mass="19729">MDKYSGVTAQKRLLKEYKQLLKDSPEGLAAFPTVDHNIFEWTCFIEGPKDTLYENGVYVAKLKFPKDYPLSPPEMTFVPGSILHPNVYKDGRVCISILHQPGDDPNQYESADERWSPVQSVEKILLSVVSMLNEPNLESGANIDACKLYRDYPEEYAKVIKNGIRKSLGMDIIN</sequence>
<dbReference type="GO" id="GO:0005524">
    <property type="term" value="F:ATP binding"/>
    <property type="evidence" value="ECO:0007669"/>
    <property type="project" value="UniProtKB-UniRule"/>
</dbReference>
<dbReference type="PROSITE" id="PS00183">
    <property type="entry name" value="UBC_1"/>
    <property type="match status" value="1"/>
</dbReference>
<evidence type="ECO:0000256" key="5">
    <source>
        <dbReference type="ARBA" id="ARBA00022786"/>
    </source>
</evidence>
<dbReference type="GO" id="GO:0061631">
    <property type="term" value="F:ubiquitin conjugating enzyme activity"/>
    <property type="evidence" value="ECO:0007669"/>
    <property type="project" value="UniProtKB-EC"/>
</dbReference>
<evidence type="ECO:0000256" key="13">
    <source>
        <dbReference type="RuleBase" id="RU362109"/>
    </source>
</evidence>
<dbReference type="Gene3D" id="3.10.110.10">
    <property type="entry name" value="Ubiquitin Conjugating Enzyme"/>
    <property type="match status" value="1"/>
</dbReference>
<evidence type="ECO:0000256" key="12">
    <source>
        <dbReference type="PROSITE-ProRule" id="PRU10133"/>
    </source>
</evidence>
<gene>
    <name evidence="15" type="ORF">AWRI3578_g445</name>
</gene>
<evidence type="ECO:0000256" key="11">
    <source>
        <dbReference type="ARBA" id="ARBA00077195"/>
    </source>
</evidence>
<keyword evidence="3" id="KW-0808">Transferase</keyword>
<evidence type="ECO:0000256" key="2">
    <source>
        <dbReference type="ARBA" id="ARBA00012486"/>
    </source>
</evidence>
<evidence type="ECO:0000313" key="16">
    <source>
        <dbReference type="Proteomes" id="UP000095605"/>
    </source>
</evidence>
<dbReference type="AlphaFoldDB" id="A0A1E5RXB5"/>
<dbReference type="PANTHER" id="PTHR24067">
    <property type="entry name" value="UBIQUITIN-CONJUGATING ENZYME E2"/>
    <property type="match status" value="1"/>
</dbReference>
<evidence type="ECO:0000256" key="4">
    <source>
        <dbReference type="ARBA" id="ARBA00022741"/>
    </source>
</evidence>
<keyword evidence="4 13" id="KW-0547">Nucleotide-binding</keyword>
<dbReference type="SMART" id="SM00212">
    <property type="entry name" value="UBCc"/>
    <property type="match status" value="1"/>
</dbReference>
<dbReference type="OrthoDB" id="19692at2759"/>
<evidence type="ECO:0000256" key="8">
    <source>
        <dbReference type="ARBA" id="ARBA00030012"/>
    </source>
</evidence>
<dbReference type="Pfam" id="PF00179">
    <property type="entry name" value="UQ_con"/>
    <property type="match status" value="1"/>
</dbReference>
<keyword evidence="6 13" id="KW-0067">ATP-binding</keyword>
<dbReference type="SUPFAM" id="SSF54495">
    <property type="entry name" value="UBC-like"/>
    <property type="match status" value="1"/>
</dbReference>
<evidence type="ECO:0000256" key="10">
    <source>
        <dbReference type="ARBA" id="ARBA00043952"/>
    </source>
</evidence>
<dbReference type="PROSITE" id="PS50127">
    <property type="entry name" value="UBC_2"/>
    <property type="match status" value="1"/>
</dbReference>
<protein>
    <recommendedName>
        <fullName evidence="2">E2 ubiquitin-conjugating enzyme</fullName>
        <ecNumber evidence="2">2.3.2.23</ecNumber>
    </recommendedName>
    <alternativeName>
        <fullName evidence="11">E2 ubiquitin-conjugating enzyme 7</fullName>
    </alternativeName>
    <alternativeName>
        <fullName evidence="9">Ubiquitin carrier protein</fullName>
    </alternativeName>
    <alternativeName>
        <fullName evidence="8">Ubiquitin-protein ligase</fullName>
    </alternativeName>
</protein>
<dbReference type="InterPro" id="IPR016135">
    <property type="entry name" value="UBQ-conjugating_enzyme/RWD"/>
</dbReference>